<dbReference type="Proteomes" id="UP001439008">
    <property type="component" value="Unassembled WGS sequence"/>
</dbReference>
<keyword evidence="5" id="KW-0456">Lyase</keyword>
<dbReference type="Gene3D" id="3.60.90.10">
    <property type="entry name" value="S-adenosylmethionine decarboxylase"/>
    <property type="match status" value="2"/>
</dbReference>
<reference evidence="5 6" key="1">
    <citation type="journal article" date="2024" name="BMC Biol.">
        <title>Comparative genomics of Ascetosporea gives new insight into the evolutionary basis for animal parasitism in Rhizaria.</title>
        <authorList>
            <person name="Hiltunen Thoren M."/>
            <person name="Onut-Brannstrom I."/>
            <person name="Alfjorden A."/>
            <person name="Peckova H."/>
            <person name="Swords F."/>
            <person name="Hooper C."/>
            <person name="Holzer A.S."/>
            <person name="Bass D."/>
            <person name="Burki F."/>
        </authorList>
    </citation>
    <scope>NUCLEOTIDE SEQUENCE [LARGE SCALE GENOMIC DNA]</scope>
    <source>
        <strain evidence="5">20-A016</strain>
    </source>
</reference>
<protein>
    <submittedName>
        <fullName evidence="5">Spermidine resistance protein</fullName>
        <ecNumber evidence="5">4.1.1.50</ecNumber>
    </submittedName>
</protein>
<keyword evidence="3" id="KW-0745">Spermidine biosynthesis</keyword>
<evidence type="ECO:0000256" key="3">
    <source>
        <dbReference type="ARBA" id="ARBA00023066"/>
    </source>
</evidence>
<comment type="pathway">
    <text evidence="1">Amine and polyamine biosynthesis; S-adenosylmethioninamine biosynthesis; S-adenosylmethioninamine from S-adenosyl-L-methionine: step 1/1.</text>
</comment>
<name>A0ABV2ANW9_9EUKA</name>
<dbReference type="PANTHER" id="PTHR11570:SF0">
    <property type="entry name" value="S-ADENOSYLMETHIONINE DECARBOXYLASE PROENZYME"/>
    <property type="match status" value="1"/>
</dbReference>
<dbReference type="InterPro" id="IPR016067">
    <property type="entry name" value="S-AdoMet_deCO2ase_core"/>
</dbReference>
<dbReference type="GO" id="GO:0004014">
    <property type="term" value="F:adenosylmethionine decarboxylase activity"/>
    <property type="evidence" value="ECO:0007669"/>
    <property type="project" value="UniProtKB-EC"/>
</dbReference>
<dbReference type="Pfam" id="PF01536">
    <property type="entry name" value="SAM_decarbox"/>
    <property type="match status" value="2"/>
</dbReference>
<dbReference type="SUPFAM" id="SSF56276">
    <property type="entry name" value="S-adenosylmethionine decarboxylase"/>
    <property type="match status" value="2"/>
</dbReference>
<sequence length="244" mass="29012">MSFSNCANLKNIESENFEGSEKKLEIKTEGTDLRLISNKKWEKILRMAKCQILSHVSNDFVEAYILSESALFVFQNKMILKTCGTTPLLICIPLILKTFSLNKSLLVYVIYSHSSFLFPQNQPFPHRFKQFAKINCPENQNFLLETLNFPKLLYKNLRNFESERKFLERFFSGKIFVTDTKQEPIFYLYFAQIRPYFPKNEQTVEMVMFNLSKNLAYFYKNNLLFKSESFLLNKIYFWLKNNFT</sequence>
<evidence type="ECO:0000256" key="1">
    <source>
        <dbReference type="ARBA" id="ARBA00004911"/>
    </source>
</evidence>
<comment type="caution">
    <text evidence="5">The sequence shown here is derived from an EMBL/GenBank/DDBJ whole genome shotgun (WGS) entry which is preliminary data.</text>
</comment>
<gene>
    <name evidence="5" type="primary">SPE2</name>
    <name evidence="5" type="ORF">MHBO_002770</name>
</gene>
<evidence type="ECO:0000256" key="4">
    <source>
        <dbReference type="ARBA" id="ARBA00023115"/>
    </source>
</evidence>
<accession>A0ABV2ANW9</accession>
<dbReference type="EC" id="4.1.1.50" evidence="5"/>
<keyword evidence="4" id="KW-0620">Polyamine biosynthesis</keyword>
<dbReference type="PANTHER" id="PTHR11570">
    <property type="entry name" value="S-ADENOSYLMETHIONINE DECARBOXYLASE"/>
    <property type="match status" value="1"/>
</dbReference>
<evidence type="ECO:0000313" key="5">
    <source>
        <dbReference type="EMBL" id="MES1921204.1"/>
    </source>
</evidence>
<evidence type="ECO:0000313" key="6">
    <source>
        <dbReference type="Proteomes" id="UP001439008"/>
    </source>
</evidence>
<proteinExistence type="inferred from homology"/>
<keyword evidence="6" id="KW-1185">Reference proteome</keyword>
<evidence type="ECO:0000256" key="2">
    <source>
        <dbReference type="ARBA" id="ARBA00008466"/>
    </source>
</evidence>
<comment type="similarity">
    <text evidence="2">Belongs to the eukaryotic AdoMetDC family.</text>
</comment>
<organism evidence="5 6">
    <name type="scientific">Bonamia ostreae</name>
    <dbReference type="NCBI Taxonomy" id="126728"/>
    <lineage>
        <taxon>Eukaryota</taxon>
        <taxon>Sar</taxon>
        <taxon>Rhizaria</taxon>
        <taxon>Endomyxa</taxon>
        <taxon>Ascetosporea</taxon>
        <taxon>Haplosporida</taxon>
        <taxon>Bonamia</taxon>
    </lineage>
</organism>
<dbReference type="InterPro" id="IPR048283">
    <property type="entry name" value="AdoMetDC-like"/>
</dbReference>
<dbReference type="EMBL" id="JBDODL010001153">
    <property type="protein sequence ID" value="MES1921204.1"/>
    <property type="molecule type" value="Genomic_DNA"/>
</dbReference>